<dbReference type="InterPro" id="IPR029063">
    <property type="entry name" value="SAM-dependent_MTases_sf"/>
</dbReference>
<keyword evidence="2 6" id="KW-0698">rRNA processing</keyword>
<feature type="binding site" evidence="6">
    <location>
        <begin position="168"/>
        <end position="169"/>
    </location>
    <ligand>
        <name>S-adenosyl-L-methionine</name>
        <dbReference type="ChEBI" id="CHEBI:59789"/>
    </ligand>
</feature>
<keyword evidence="5 6" id="KW-0949">S-adenosyl-L-methionine</keyword>
<feature type="binding site" evidence="6">
    <location>
        <position position="109"/>
    </location>
    <ligand>
        <name>S-adenosyl-L-methionine</name>
        <dbReference type="ChEBI" id="CHEBI:59789"/>
    </ligand>
</feature>
<name>A0A2W4U8A9_9CYAN</name>
<evidence type="ECO:0000256" key="7">
    <source>
        <dbReference type="SAM" id="MobiDB-lite"/>
    </source>
</evidence>
<feature type="binding site" evidence="6">
    <location>
        <position position="187"/>
    </location>
    <ligand>
        <name>S-adenosyl-L-methionine</name>
        <dbReference type="ChEBI" id="CHEBI:59789"/>
    </ligand>
</feature>
<comment type="similarity">
    <text evidence="6">Belongs to the methyltransferase superfamily. RNA methyltransferase RsmG family.</text>
</comment>
<evidence type="ECO:0000256" key="5">
    <source>
        <dbReference type="ARBA" id="ARBA00022691"/>
    </source>
</evidence>
<dbReference type="SUPFAM" id="SSF53335">
    <property type="entry name" value="S-adenosyl-L-methionine-dependent methyltransferases"/>
    <property type="match status" value="1"/>
</dbReference>
<dbReference type="Proteomes" id="UP000249354">
    <property type="component" value="Unassembled WGS sequence"/>
</dbReference>
<keyword evidence="1 6" id="KW-0963">Cytoplasm</keyword>
<dbReference type="GO" id="GO:0005829">
    <property type="term" value="C:cytosol"/>
    <property type="evidence" value="ECO:0007669"/>
    <property type="project" value="TreeGrafter"/>
</dbReference>
<reference evidence="8 9" key="2">
    <citation type="submission" date="2018-06" db="EMBL/GenBank/DDBJ databases">
        <title>Metagenomic assembly of (sub)arctic Cyanobacteria and their associated microbiome from non-axenic cultures.</title>
        <authorList>
            <person name="Baurain D."/>
        </authorList>
    </citation>
    <scope>NUCLEOTIDE SEQUENCE [LARGE SCALE GENOMIC DNA]</scope>
    <source>
        <strain evidence="8">ULC129bin1</strain>
    </source>
</reference>
<keyword evidence="3 6" id="KW-0489">Methyltransferase</keyword>
<dbReference type="HAMAP" id="MF_00074">
    <property type="entry name" value="16SrRNA_methyltr_G"/>
    <property type="match status" value="1"/>
</dbReference>
<organism evidence="8 9">
    <name type="scientific">Leptolyngbya foveolarum</name>
    <dbReference type="NCBI Taxonomy" id="47253"/>
    <lineage>
        <taxon>Bacteria</taxon>
        <taxon>Bacillati</taxon>
        <taxon>Cyanobacteriota</taxon>
        <taxon>Cyanophyceae</taxon>
        <taxon>Leptolyngbyales</taxon>
        <taxon>Leptolyngbyaceae</taxon>
        <taxon>Leptolyngbya group</taxon>
        <taxon>Leptolyngbya</taxon>
    </lineage>
</organism>
<dbReference type="EC" id="2.1.1.-" evidence="6"/>
<keyword evidence="4 6" id="KW-0808">Transferase</keyword>
<comment type="function">
    <text evidence="6">Specifically methylates the N7 position of a guanine in 16S rRNA.</text>
</comment>
<feature type="binding site" evidence="6">
    <location>
        <begin position="136"/>
        <end position="138"/>
    </location>
    <ligand>
        <name>S-adenosyl-L-methionine</name>
        <dbReference type="ChEBI" id="CHEBI:59789"/>
    </ligand>
</feature>
<dbReference type="Gene3D" id="3.40.50.150">
    <property type="entry name" value="Vaccinia Virus protein VP39"/>
    <property type="match status" value="1"/>
</dbReference>
<evidence type="ECO:0000256" key="2">
    <source>
        <dbReference type="ARBA" id="ARBA00022552"/>
    </source>
</evidence>
<accession>A0A2W4U8A9</accession>
<proteinExistence type="inferred from homology"/>
<reference evidence="9" key="1">
    <citation type="submission" date="2018-04" db="EMBL/GenBank/DDBJ databases">
        <authorList>
            <person name="Cornet L."/>
        </authorList>
    </citation>
    <scope>NUCLEOTIDE SEQUENCE [LARGE SCALE GENOMIC DNA]</scope>
</reference>
<sequence length="278" mass="30861">MPATPLPTHLNLWQQTLNWQPTPDQQALFQKLYEQILDGNTRLNLTRITEPEEFWEKHLWDSVSGLAPWLTDEPDDADAENSEIEDTDEAETESEEEQKEEPIRIVDIGTGGGFPGLPAAIALAPITGPIDLTLVDSTRKKIFFLQELCQQLQLKSFGINANCLAIRAETLGQQVAHRETYDLALVRAVGSTLTCAEYVLPLLQIDGQAVLFRGQWSTHETEALLPVLDLLGGELTDLKSWETPITKSVRHCLFIHKVAPTPGNLPRAVGIPSKTPLT</sequence>
<gene>
    <name evidence="6" type="primary">rsmG</name>
    <name evidence="8" type="ORF">DCF25_12625</name>
</gene>
<dbReference type="GO" id="GO:0070043">
    <property type="term" value="F:rRNA (guanine-N7-)-methyltransferase activity"/>
    <property type="evidence" value="ECO:0007669"/>
    <property type="project" value="UniProtKB-UniRule"/>
</dbReference>
<evidence type="ECO:0000256" key="4">
    <source>
        <dbReference type="ARBA" id="ARBA00022679"/>
    </source>
</evidence>
<feature type="compositionally biased region" description="Acidic residues" evidence="7">
    <location>
        <begin position="72"/>
        <end position="99"/>
    </location>
</feature>
<dbReference type="EMBL" id="QBMC01000082">
    <property type="protein sequence ID" value="PZO16324.1"/>
    <property type="molecule type" value="Genomic_DNA"/>
</dbReference>
<protein>
    <recommendedName>
        <fullName evidence="6">Ribosomal RNA small subunit methyltransferase G</fullName>
        <ecNumber evidence="6">2.1.1.-</ecNumber>
    </recommendedName>
    <alternativeName>
        <fullName evidence="6">16S rRNA 7-methylguanosine methyltransferase</fullName>
        <shortName evidence="6">16S rRNA m7G methyltransferase</shortName>
    </alternativeName>
</protein>
<evidence type="ECO:0000256" key="6">
    <source>
        <dbReference type="HAMAP-Rule" id="MF_00074"/>
    </source>
</evidence>
<dbReference type="InterPro" id="IPR003682">
    <property type="entry name" value="rRNA_ssu_MeTfrase_G"/>
</dbReference>
<dbReference type="PANTHER" id="PTHR31760">
    <property type="entry name" value="S-ADENOSYL-L-METHIONINE-DEPENDENT METHYLTRANSFERASES SUPERFAMILY PROTEIN"/>
    <property type="match status" value="1"/>
</dbReference>
<evidence type="ECO:0000256" key="3">
    <source>
        <dbReference type="ARBA" id="ARBA00022603"/>
    </source>
</evidence>
<evidence type="ECO:0000313" key="9">
    <source>
        <dbReference type="Proteomes" id="UP000249354"/>
    </source>
</evidence>
<dbReference type="PIRSF" id="PIRSF003078">
    <property type="entry name" value="GidB"/>
    <property type="match status" value="1"/>
</dbReference>
<dbReference type="Pfam" id="PF02527">
    <property type="entry name" value="GidB"/>
    <property type="match status" value="2"/>
</dbReference>
<comment type="subcellular location">
    <subcellularLocation>
        <location evidence="6">Cytoplasm</location>
    </subcellularLocation>
</comment>
<evidence type="ECO:0000256" key="1">
    <source>
        <dbReference type="ARBA" id="ARBA00022490"/>
    </source>
</evidence>
<dbReference type="PANTHER" id="PTHR31760:SF0">
    <property type="entry name" value="S-ADENOSYL-L-METHIONINE-DEPENDENT METHYLTRANSFERASES SUPERFAMILY PROTEIN"/>
    <property type="match status" value="1"/>
</dbReference>
<feature type="region of interest" description="Disordered" evidence="7">
    <location>
        <begin position="70"/>
        <end position="103"/>
    </location>
</feature>
<feature type="binding site" evidence="6">
    <location>
        <position position="114"/>
    </location>
    <ligand>
        <name>S-adenosyl-L-methionine</name>
        <dbReference type="ChEBI" id="CHEBI:59789"/>
    </ligand>
</feature>
<comment type="caution">
    <text evidence="8">The sequence shown here is derived from an EMBL/GenBank/DDBJ whole genome shotgun (WGS) entry which is preliminary data.</text>
</comment>
<dbReference type="AlphaFoldDB" id="A0A2W4U8A9"/>
<evidence type="ECO:0000313" key="8">
    <source>
        <dbReference type="EMBL" id="PZO16324.1"/>
    </source>
</evidence>